<comment type="caution">
    <text evidence="5">The sequence shown here is derived from an EMBL/GenBank/DDBJ whole genome shotgun (WGS) entry which is preliminary data.</text>
</comment>
<evidence type="ECO:0000256" key="3">
    <source>
        <dbReference type="SAM" id="Phobius"/>
    </source>
</evidence>
<keyword evidence="3" id="KW-1133">Transmembrane helix</keyword>
<dbReference type="EMBL" id="RHFN01000003">
    <property type="protein sequence ID" value="ROU17260.1"/>
    <property type="molecule type" value="Genomic_DNA"/>
</dbReference>
<proteinExistence type="predicted"/>
<evidence type="ECO:0000256" key="1">
    <source>
        <dbReference type="ARBA" id="ARBA00023125"/>
    </source>
</evidence>
<dbReference type="GO" id="GO:0006355">
    <property type="term" value="P:regulation of DNA-templated transcription"/>
    <property type="evidence" value="ECO:0007669"/>
    <property type="project" value="InterPro"/>
</dbReference>
<dbReference type="OrthoDB" id="5801519at2"/>
<name>A0A3N2SC15_9ENTR</name>
<evidence type="ECO:0000313" key="5">
    <source>
        <dbReference type="EMBL" id="ROU17260.1"/>
    </source>
</evidence>
<evidence type="ECO:0000313" key="6">
    <source>
        <dbReference type="Proteomes" id="UP000268051"/>
    </source>
</evidence>
<dbReference type="GO" id="GO:0003677">
    <property type="term" value="F:DNA binding"/>
    <property type="evidence" value="ECO:0007669"/>
    <property type="project" value="UniProtKB-UniRule"/>
</dbReference>
<dbReference type="SUPFAM" id="SSF46894">
    <property type="entry name" value="C-terminal effector domain of the bipartite response regulators"/>
    <property type="match status" value="1"/>
</dbReference>
<protein>
    <submittedName>
        <fullName evidence="5">Helix-turn-helix domain-containing protein</fullName>
    </submittedName>
</protein>
<accession>A0A3N2SC15</accession>
<dbReference type="RefSeq" id="WP_123650533.1">
    <property type="nucleotide sequence ID" value="NZ_RHFN01000003.1"/>
</dbReference>
<keyword evidence="3" id="KW-0812">Transmembrane</keyword>
<dbReference type="InterPro" id="IPR036388">
    <property type="entry name" value="WH-like_DNA-bd_sf"/>
</dbReference>
<sequence>MVFRIGSLIMYRTDDGAMWLAADESTVITLTVTMNRLLSFLLTRRGQVVTRDEILENVWDVYGLRSSNNTLNKYISEIRKQFVAFGLHDECITTIPRIGFMFSSDVDVQIIQESTNTTLANVANNAEVGESKSKNHKEINYFYSVLVITLSLVIVLMSLLVREKTHLLDENNPIEKLSTYHLFDFKNCPVYTTQKNTDSLSENKKDIFIKMVTKEGLSCLPGTVFLYQVSESYLYGKEGRVFINRCTTNSDGFISCLNYYWNGYEQSQ</sequence>
<dbReference type="CDD" id="cd00383">
    <property type="entry name" value="trans_reg_C"/>
    <property type="match status" value="1"/>
</dbReference>
<keyword evidence="1 2" id="KW-0238">DNA-binding</keyword>
<dbReference type="Proteomes" id="UP000268051">
    <property type="component" value="Unassembled WGS sequence"/>
</dbReference>
<evidence type="ECO:0000256" key="2">
    <source>
        <dbReference type="PROSITE-ProRule" id="PRU01091"/>
    </source>
</evidence>
<gene>
    <name evidence="5" type="ORF">EB837_04930</name>
</gene>
<dbReference type="GO" id="GO:0000160">
    <property type="term" value="P:phosphorelay signal transduction system"/>
    <property type="evidence" value="ECO:0007669"/>
    <property type="project" value="InterPro"/>
</dbReference>
<dbReference type="PROSITE" id="PS51755">
    <property type="entry name" value="OMPR_PHOB"/>
    <property type="match status" value="1"/>
</dbReference>
<dbReference type="SMART" id="SM00862">
    <property type="entry name" value="Trans_reg_C"/>
    <property type="match status" value="1"/>
</dbReference>
<dbReference type="InterPro" id="IPR001867">
    <property type="entry name" value="OmpR/PhoB-type_DNA-bd"/>
</dbReference>
<dbReference type="Gene3D" id="1.10.10.10">
    <property type="entry name" value="Winged helix-like DNA-binding domain superfamily/Winged helix DNA-binding domain"/>
    <property type="match status" value="1"/>
</dbReference>
<dbReference type="InterPro" id="IPR016032">
    <property type="entry name" value="Sig_transdc_resp-reg_C-effctor"/>
</dbReference>
<feature type="domain" description="OmpR/PhoB-type" evidence="4">
    <location>
        <begin position="1"/>
        <end position="104"/>
    </location>
</feature>
<keyword evidence="3" id="KW-0472">Membrane</keyword>
<feature type="transmembrane region" description="Helical" evidence="3">
    <location>
        <begin position="141"/>
        <end position="161"/>
    </location>
</feature>
<evidence type="ECO:0000259" key="4">
    <source>
        <dbReference type="PROSITE" id="PS51755"/>
    </source>
</evidence>
<dbReference type="Pfam" id="PF00486">
    <property type="entry name" value="Trans_reg_C"/>
    <property type="match status" value="1"/>
</dbReference>
<organism evidence="5 6">
    <name type="scientific">Kluyvera ascorbata</name>
    <dbReference type="NCBI Taxonomy" id="51288"/>
    <lineage>
        <taxon>Bacteria</taxon>
        <taxon>Pseudomonadati</taxon>
        <taxon>Pseudomonadota</taxon>
        <taxon>Gammaproteobacteria</taxon>
        <taxon>Enterobacterales</taxon>
        <taxon>Enterobacteriaceae</taxon>
        <taxon>Kluyvera</taxon>
    </lineage>
</organism>
<reference evidence="5 6" key="1">
    <citation type="submission" date="2018-10" db="EMBL/GenBank/DDBJ databases">
        <title>Horizontal transference of carbapenem resistance between Klebsiella pneumoniae and Kluyvera ascorbata during abdominal infection: a case report.</title>
        <authorList>
            <person name="Raro O.H.F."/>
            <person name="Lima-Morales D."/>
            <person name="Barth A.L."/>
            <person name="Paim T.G.S."/>
            <person name="Mott M.P."/>
            <person name="Riche C.V.W."/>
            <person name="Teixeira U.F."/>
            <person name="Waechter F."/>
            <person name="Dias C.A.G."/>
        </authorList>
    </citation>
    <scope>NUCLEOTIDE SEQUENCE [LARGE SCALE GENOMIC DNA]</scope>
    <source>
        <strain evidence="5 6">OT2</strain>
    </source>
</reference>
<dbReference type="AlphaFoldDB" id="A0A3N2SC15"/>
<feature type="DNA-binding region" description="OmpR/PhoB-type" evidence="2">
    <location>
        <begin position="1"/>
        <end position="104"/>
    </location>
</feature>